<protein>
    <submittedName>
        <fullName evidence="5">HU family DNA-binding protein</fullName>
    </submittedName>
</protein>
<reference evidence="5" key="2">
    <citation type="journal article" date="2021" name="PeerJ">
        <title>Extensive microbial diversity within the chicken gut microbiome revealed by metagenomics and culture.</title>
        <authorList>
            <person name="Gilroy R."/>
            <person name="Ravi A."/>
            <person name="Getino M."/>
            <person name="Pursley I."/>
            <person name="Horton D.L."/>
            <person name="Alikhan N.F."/>
            <person name="Baker D."/>
            <person name="Gharbi K."/>
            <person name="Hall N."/>
            <person name="Watson M."/>
            <person name="Adriaenssens E.M."/>
            <person name="Foster-Nyarko E."/>
            <person name="Jarju S."/>
            <person name="Secka A."/>
            <person name="Antonio M."/>
            <person name="Oren A."/>
            <person name="Chaudhuri R.R."/>
            <person name="La Ragione R."/>
            <person name="Hildebrand F."/>
            <person name="Pallen M.J."/>
        </authorList>
    </citation>
    <scope>NUCLEOTIDE SEQUENCE</scope>
    <source>
        <strain evidence="5">G3-4614</strain>
    </source>
</reference>
<comment type="similarity">
    <text evidence="1 4">Belongs to the bacterial histone-like protein family.</text>
</comment>
<dbReference type="GO" id="GO:0005829">
    <property type="term" value="C:cytosol"/>
    <property type="evidence" value="ECO:0007669"/>
    <property type="project" value="TreeGrafter"/>
</dbReference>
<dbReference type="EMBL" id="JADIMW010000053">
    <property type="protein sequence ID" value="MBO8438249.1"/>
    <property type="molecule type" value="Genomic_DNA"/>
</dbReference>
<evidence type="ECO:0000256" key="2">
    <source>
        <dbReference type="ARBA" id="ARBA00023067"/>
    </source>
</evidence>
<evidence type="ECO:0000313" key="5">
    <source>
        <dbReference type="EMBL" id="MBO8438249.1"/>
    </source>
</evidence>
<dbReference type="SUPFAM" id="SSF47729">
    <property type="entry name" value="IHF-like DNA-binding proteins"/>
    <property type="match status" value="1"/>
</dbReference>
<organism evidence="5 6">
    <name type="scientific">Candidatus Caccoplasma merdipullorum</name>
    <dbReference type="NCBI Taxonomy" id="2840718"/>
    <lineage>
        <taxon>Bacteria</taxon>
        <taxon>Pseudomonadati</taxon>
        <taxon>Bacteroidota</taxon>
        <taxon>Bacteroidia</taxon>
        <taxon>Bacteroidales</taxon>
        <taxon>Bacteroidaceae</taxon>
        <taxon>Bacteroidaceae incertae sedis</taxon>
        <taxon>Candidatus Caccoplasma</taxon>
    </lineage>
</organism>
<name>A0A9D9E2A8_9BACT</name>
<dbReference type="Proteomes" id="UP000823636">
    <property type="component" value="Unassembled WGS sequence"/>
</dbReference>
<reference evidence="5" key="1">
    <citation type="submission" date="2020-10" db="EMBL/GenBank/DDBJ databases">
        <authorList>
            <person name="Gilroy R."/>
        </authorList>
    </citation>
    <scope>NUCLEOTIDE SEQUENCE</scope>
    <source>
        <strain evidence="5">G3-4614</strain>
    </source>
</reference>
<evidence type="ECO:0000256" key="3">
    <source>
        <dbReference type="ARBA" id="ARBA00023125"/>
    </source>
</evidence>
<evidence type="ECO:0000256" key="4">
    <source>
        <dbReference type="RuleBase" id="RU003939"/>
    </source>
</evidence>
<dbReference type="PANTHER" id="PTHR33175">
    <property type="entry name" value="DNA-BINDING PROTEIN HU"/>
    <property type="match status" value="1"/>
</dbReference>
<dbReference type="GO" id="GO:0030527">
    <property type="term" value="F:structural constituent of chromatin"/>
    <property type="evidence" value="ECO:0007669"/>
    <property type="project" value="InterPro"/>
</dbReference>
<evidence type="ECO:0000313" key="6">
    <source>
        <dbReference type="Proteomes" id="UP000823636"/>
    </source>
</evidence>
<comment type="caution">
    <text evidence="5">The sequence shown here is derived from an EMBL/GenBank/DDBJ whole genome shotgun (WGS) entry which is preliminary data.</text>
</comment>
<evidence type="ECO:0000256" key="1">
    <source>
        <dbReference type="ARBA" id="ARBA00010529"/>
    </source>
</evidence>
<dbReference type="SMART" id="SM00411">
    <property type="entry name" value="BHL"/>
    <property type="match status" value="1"/>
</dbReference>
<dbReference type="InterPro" id="IPR000119">
    <property type="entry name" value="Hist_DNA-bd"/>
</dbReference>
<dbReference type="GO" id="GO:0003677">
    <property type="term" value="F:DNA binding"/>
    <property type="evidence" value="ECO:0007669"/>
    <property type="project" value="UniProtKB-KW"/>
</dbReference>
<accession>A0A9D9E2A8</accession>
<dbReference type="AlphaFoldDB" id="A0A9D9E2A8"/>
<keyword evidence="3 5" id="KW-0238">DNA-binding</keyword>
<dbReference type="InterPro" id="IPR010992">
    <property type="entry name" value="IHF-like_DNA-bd_dom_sf"/>
</dbReference>
<proteinExistence type="inferred from homology"/>
<dbReference type="PANTHER" id="PTHR33175:SF3">
    <property type="entry name" value="DNA-BINDING PROTEIN HU-BETA"/>
    <property type="match status" value="1"/>
</dbReference>
<keyword evidence="2" id="KW-0226">DNA condensation</keyword>
<dbReference type="Pfam" id="PF00216">
    <property type="entry name" value="Bac_DNA_binding"/>
    <property type="match status" value="1"/>
</dbReference>
<sequence length="97" mass="11082">MDYKEFTDKLQERTGRDVAVIDKVMSAMSSVFKEQCSNMNTISVQGFGSFEPKKKMEREVVNPVTGVRMLIPPKIVLSFKPATGIKNRIKELRQDEQ</sequence>
<dbReference type="Gene3D" id="4.10.520.10">
    <property type="entry name" value="IHF-like DNA-binding proteins"/>
    <property type="match status" value="1"/>
</dbReference>
<dbReference type="GO" id="GO:0030261">
    <property type="term" value="P:chromosome condensation"/>
    <property type="evidence" value="ECO:0007669"/>
    <property type="project" value="UniProtKB-KW"/>
</dbReference>
<dbReference type="PRINTS" id="PR01727">
    <property type="entry name" value="DNABINDINGHU"/>
</dbReference>
<gene>
    <name evidence="5" type="ORF">IAC54_05050</name>
</gene>